<keyword evidence="7" id="KW-0255">Endonuclease</keyword>
<evidence type="ECO:0000313" key="11">
    <source>
        <dbReference type="Proteomes" id="UP001597191"/>
    </source>
</evidence>
<keyword evidence="4 7" id="KW-0540">Nuclease</keyword>
<evidence type="ECO:0000259" key="8">
    <source>
        <dbReference type="Pfam" id="PF00149"/>
    </source>
</evidence>
<sequence>MRFLHTADWHLGRKLFGYDLLAEQQASFAQVVKIAQAEQVDAVVIAGDLYDRQNPSEEAVRLLNQMISDLNLTLKQPLLVINGNHDSAVRLGVGSQWFEQTGYYLRTTLNSVDHPIVIGDSQFFLLPYFELYQARQFFDDETIHTLAQAMTALVARMMAQFDASKKHILVAHFFAAGSTHSDSETSINVGGLDAVPLNLLTDFDYVALGHIHNKDALHEPRVRYSGSLNKFSLSEVNQTKGVLIVDTEPEIKVRFRPITPLHEVQQLTGAFADLSDANYLQKHGIDQAAYTGIVLTDTNVISNASNRLKQQFPRFLTMSRANGVQFSQQRTLATTKQQTPQDLLADFYQTVTGQPLTDQQVAWAAKALKETEQ</sequence>
<organism evidence="10 11">
    <name type="scientific">Lapidilactobacillus gannanensis</name>
    <dbReference type="NCBI Taxonomy" id="2486002"/>
    <lineage>
        <taxon>Bacteria</taxon>
        <taxon>Bacillati</taxon>
        <taxon>Bacillota</taxon>
        <taxon>Bacilli</taxon>
        <taxon>Lactobacillales</taxon>
        <taxon>Lactobacillaceae</taxon>
        <taxon>Lapidilactobacillus</taxon>
    </lineage>
</organism>
<reference evidence="11" key="1">
    <citation type="journal article" date="2019" name="Int. J. Syst. Evol. Microbiol.">
        <title>The Global Catalogue of Microorganisms (GCM) 10K type strain sequencing project: providing services to taxonomists for standard genome sequencing and annotation.</title>
        <authorList>
            <consortium name="The Broad Institute Genomics Platform"/>
            <consortium name="The Broad Institute Genome Sequencing Center for Infectious Disease"/>
            <person name="Wu L."/>
            <person name="Ma J."/>
        </authorList>
    </citation>
    <scope>NUCLEOTIDE SEQUENCE [LARGE SCALE GENOMIC DNA]</scope>
    <source>
        <strain evidence="11">CCM 8937</strain>
    </source>
</reference>
<comment type="subunit">
    <text evidence="2 7">Heterodimer of SbcC and SbcD.</text>
</comment>
<evidence type="ECO:0000256" key="1">
    <source>
        <dbReference type="ARBA" id="ARBA00010555"/>
    </source>
</evidence>
<dbReference type="InterPro" id="IPR050535">
    <property type="entry name" value="DNA_Repair-Maintenance_Comp"/>
</dbReference>
<dbReference type="PANTHER" id="PTHR30337:SF0">
    <property type="entry name" value="NUCLEASE SBCCD SUBUNIT D"/>
    <property type="match status" value="1"/>
</dbReference>
<dbReference type="InterPro" id="IPR004593">
    <property type="entry name" value="SbcD"/>
</dbReference>
<evidence type="ECO:0000259" key="9">
    <source>
        <dbReference type="Pfam" id="PF12320"/>
    </source>
</evidence>
<dbReference type="Pfam" id="PF12320">
    <property type="entry name" value="SbcD_C"/>
    <property type="match status" value="1"/>
</dbReference>
<comment type="function">
    <text evidence="7">SbcCD cleaves DNA hairpin structures. These structures can inhibit DNA replication and are intermediates in certain DNA recombination reactions. The complex acts as a 3'-&gt;5' double strand exonuclease that can open hairpins. It also has a 5' single-strand endonuclease activity.</text>
</comment>
<dbReference type="EMBL" id="JBHTOH010000015">
    <property type="protein sequence ID" value="MFD1410472.1"/>
    <property type="molecule type" value="Genomic_DNA"/>
</dbReference>
<dbReference type="Gene3D" id="3.60.21.10">
    <property type="match status" value="1"/>
</dbReference>
<evidence type="ECO:0000256" key="7">
    <source>
        <dbReference type="RuleBase" id="RU363069"/>
    </source>
</evidence>
<keyword evidence="6 7" id="KW-0269">Exonuclease</keyword>
<feature type="domain" description="Nuclease SbcCD subunit D C-terminal" evidence="9">
    <location>
        <begin position="261"/>
        <end position="351"/>
    </location>
</feature>
<keyword evidence="7" id="KW-0235">DNA replication</keyword>
<dbReference type="InterPro" id="IPR029052">
    <property type="entry name" value="Metallo-depent_PP-like"/>
</dbReference>
<keyword evidence="7" id="KW-0233">DNA recombination</keyword>
<evidence type="ECO:0000256" key="4">
    <source>
        <dbReference type="ARBA" id="ARBA00022722"/>
    </source>
</evidence>
<gene>
    <name evidence="7" type="primary">sbcD</name>
    <name evidence="10" type="ORF">ACFQ4R_02375</name>
</gene>
<comment type="similarity">
    <text evidence="1 7">Belongs to the SbcD family.</text>
</comment>
<keyword evidence="11" id="KW-1185">Reference proteome</keyword>
<feature type="domain" description="Calcineurin-like phosphoesterase" evidence="8">
    <location>
        <begin position="1"/>
        <end position="213"/>
    </location>
</feature>
<comment type="caution">
    <text evidence="10">The sequence shown here is derived from an EMBL/GenBank/DDBJ whole genome shotgun (WGS) entry which is preliminary data.</text>
</comment>
<dbReference type="Proteomes" id="UP001597191">
    <property type="component" value="Unassembled WGS sequence"/>
</dbReference>
<dbReference type="RefSeq" id="WP_125647083.1">
    <property type="nucleotide sequence ID" value="NZ_JBHTOH010000015.1"/>
</dbReference>
<dbReference type="PANTHER" id="PTHR30337">
    <property type="entry name" value="COMPONENT OF ATP-DEPENDENT DSDNA EXONUCLEASE"/>
    <property type="match status" value="1"/>
</dbReference>
<dbReference type="CDD" id="cd00840">
    <property type="entry name" value="MPP_Mre11_N"/>
    <property type="match status" value="1"/>
</dbReference>
<evidence type="ECO:0000256" key="2">
    <source>
        <dbReference type="ARBA" id="ARBA00011322"/>
    </source>
</evidence>
<keyword evidence="5 7" id="KW-0378">Hydrolase</keyword>
<dbReference type="InterPro" id="IPR004843">
    <property type="entry name" value="Calcineurin-like_PHP"/>
</dbReference>
<dbReference type="SUPFAM" id="SSF56300">
    <property type="entry name" value="Metallo-dependent phosphatases"/>
    <property type="match status" value="1"/>
</dbReference>
<evidence type="ECO:0000256" key="3">
    <source>
        <dbReference type="ARBA" id="ARBA00013365"/>
    </source>
</evidence>
<proteinExistence type="inferred from homology"/>
<evidence type="ECO:0000256" key="5">
    <source>
        <dbReference type="ARBA" id="ARBA00022801"/>
    </source>
</evidence>
<evidence type="ECO:0000256" key="6">
    <source>
        <dbReference type="ARBA" id="ARBA00022839"/>
    </source>
</evidence>
<dbReference type="GO" id="GO:0004527">
    <property type="term" value="F:exonuclease activity"/>
    <property type="evidence" value="ECO:0007669"/>
    <property type="project" value="UniProtKB-KW"/>
</dbReference>
<dbReference type="InterPro" id="IPR026843">
    <property type="entry name" value="SbcD_C"/>
</dbReference>
<accession>A0ABW4BJQ1</accession>
<dbReference type="Pfam" id="PF00149">
    <property type="entry name" value="Metallophos"/>
    <property type="match status" value="1"/>
</dbReference>
<dbReference type="InterPro" id="IPR041796">
    <property type="entry name" value="Mre11_N"/>
</dbReference>
<protein>
    <recommendedName>
        <fullName evidence="3 7">Nuclease SbcCD subunit D</fullName>
    </recommendedName>
</protein>
<dbReference type="NCBIfam" id="TIGR00619">
    <property type="entry name" value="sbcd"/>
    <property type="match status" value="1"/>
</dbReference>
<name>A0ABW4BJQ1_9LACO</name>
<evidence type="ECO:0000313" key="10">
    <source>
        <dbReference type="EMBL" id="MFD1410472.1"/>
    </source>
</evidence>